<dbReference type="RefSeq" id="WP_150424964.1">
    <property type="nucleotide sequence ID" value="NZ_VYQA01000003.1"/>
</dbReference>
<keyword evidence="3 4" id="KW-0472">Membrane</keyword>
<comment type="subcellular location">
    <subcellularLocation>
        <location evidence="1">Membrane</location>
    </subcellularLocation>
</comment>
<comment type="caution">
    <text evidence="7">The sequence shown here is derived from an EMBL/GenBank/DDBJ whole genome shotgun (WGS) entry which is preliminary data.</text>
</comment>
<organism evidence="7 8">
    <name type="scientific">Sphingobium limneticum</name>
    <dbReference type="NCBI Taxonomy" id="1007511"/>
    <lineage>
        <taxon>Bacteria</taxon>
        <taxon>Pseudomonadati</taxon>
        <taxon>Pseudomonadota</taxon>
        <taxon>Alphaproteobacteria</taxon>
        <taxon>Sphingomonadales</taxon>
        <taxon>Sphingomonadaceae</taxon>
        <taxon>Sphingobium</taxon>
    </lineage>
</organism>
<proteinExistence type="predicted"/>
<keyword evidence="4" id="KW-1133">Transmembrane helix</keyword>
<accession>A0A5J5IBA2</accession>
<dbReference type="GO" id="GO:0016020">
    <property type="term" value="C:membrane"/>
    <property type="evidence" value="ECO:0007669"/>
    <property type="project" value="UniProtKB-SubCell"/>
</dbReference>
<gene>
    <name evidence="7" type="ORF">F4U95_06070</name>
    <name evidence="6" type="ORF">F4U96_06070</name>
</gene>
<evidence type="ECO:0000313" key="9">
    <source>
        <dbReference type="Proteomes" id="UP000326364"/>
    </source>
</evidence>
<dbReference type="Pfam" id="PF13677">
    <property type="entry name" value="MotB_plug"/>
    <property type="match status" value="1"/>
</dbReference>
<evidence type="ECO:0000313" key="7">
    <source>
        <dbReference type="EMBL" id="KAA9032259.1"/>
    </source>
</evidence>
<dbReference type="InterPro" id="IPR036737">
    <property type="entry name" value="OmpA-like_sf"/>
</dbReference>
<sequence length="170" mass="18235">MTAPYSTTSAVTASASSARRNRWAVSFADLLLLLLAFFVLLQASGSRRDAMLSQVSQQFGGRAMQQGVELRAADLFQPGEALLSDAGRARLSAVAKRFEHKPGGLEIRSDGSDRGRQRFDDWDLAAARLGAVARALRMDGIAQDRLLIRGLDQGDGKGGKGQVIHIAPGR</sequence>
<reference evidence="8 9" key="1">
    <citation type="submission" date="2019-09" db="EMBL/GenBank/DDBJ databases">
        <authorList>
            <person name="Feng G."/>
        </authorList>
    </citation>
    <scope>NUCLEOTIDE SEQUENCE [LARGE SCALE GENOMIC DNA]</scope>
    <source>
        <strain evidence="7 8">KACC 19283</strain>
        <strain evidence="6 9">KACC 19284</strain>
    </source>
</reference>
<dbReference type="Proteomes" id="UP000325933">
    <property type="component" value="Unassembled WGS sequence"/>
</dbReference>
<evidence type="ECO:0000259" key="5">
    <source>
        <dbReference type="Pfam" id="PF13677"/>
    </source>
</evidence>
<feature type="domain" description="Motility protein B-like N-terminal" evidence="5">
    <location>
        <begin position="19"/>
        <end position="60"/>
    </location>
</feature>
<feature type="transmembrane region" description="Helical" evidence="4">
    <location>
        <begin position="23"/>
        <end position="41"/>
    </location>
</feature>
<dbReference type="PANTHER" id="PTHR30329">
    <property type="entry name" value="STATOR ELEMENT OF FLAGELLAR MOTOR COMPLEX"/>
    <property type="match status" value="1"/>
</dbReference>
<evidence type="ECO:0000256" key="4">
    <source>
        <dbReference type="SAM" id="Phobius"/>
    </source>
</evidence>
<evidence type="ECO:0000256" key="3">
    <source>
        <dbReference type="ARBA" id="ARBA00023136"/>
    </source>
</evidence>
<evidence type="ECO:0000256" key="1">
    <source>
        <dbReference type="ARBA" id="ARBA00004370"/>
    </source>
</evidence>
<dbReference type="PANTHER" id="PTHR30329:SF21">
    <property type="entry name" value="LIPOPROTEIN YIAD-RELATED"/>
    <property type="match status" value="1"/>
</dbReference>
<evidence type="ECO:0000313" key="8">
    <source>
        <dbReference type="Proteomes" id="UP000325933"/>
    </source>
</evidence>
<keyword evidence="2 4" id="KW-0812">Transmembrane</keyword>
<evidence type="ECO:0000313" key="6">
    <source>
        <dbReference type="EMBL" id="KAA9019801.1"/>
    </source>
</evidence>
<evidence type="ECO:0000256" key="2">
    <source>
        <dbReference type="ARBA" id="ARBA00022692"/>
    </source>
</evidence>
<dbReference type="SUPFAM" id="SSF103088">
    <property type="entry name" value="OmpA-like"/>
    <property type="match status" value="1"/>
</dbReference>
<keyword evidence="9" id="KW-1185">Reference proteome</keyword>
<dbReference type="AlphaFoldDB" id="A0A5J5IBA2"/>
<protein>
    <submittedName>
        <fullName evidence="7">OmpA family protein</fullName>
    </submittedName>
</protein>
<dbReference type="EMBL" id="VYQA01000003">
    <property type="protein sequence ID" value="KAA9032259.1"/>
    <property type="molecule type" value="Genomic_DNA"/>
</dbReference>
<dbReference type="InterPro" id="IPR050330">
    <property type="entry name" value="Bact_OuterMem_StrucFunc"/>
</dbReference>
<dbReference type="EMBL" id="VYQB01000003">
    <property type="protein sequence ID" value="KAA9019801.1"/>
    <property type="molecule type" value="Genomic_DNA"/>
</dbReference>
<dbReference type="InterPro" id="IPR025713">
    <property type="entry name" value="MotB-like_N_dom"/>
</dbReference>
<dbReference type="Gene3D" id="3.30.1330.60">
    <property type="entry name" value="OmpA-like domain"/>
    <property type="match status" value="1"/>
</dbReference>
<dbReference type="Proteomes" id="UP000326364">
    <property type="component" value="Unassembled WGS sequence"/>
</dbReference>
<name>A0A5J5IBA2_9SPHN</name>